<proteinExistence type="predicted"/>
<dbReference type="AlphaFoldDB" id="A0A7R9I5S8"/>
<protein>
    <submittedName>
        <fullName evidence="1">Uncharacterized protein</fullName>
    </submittedName>
</protein>
<gene>
    <name evidence="1" type="ORF">TBIB3V08_LOCUS8915</name>
</gene>
<sequence length="88" mass="10010">MSPLHRISVTNDQQCTLALHELAEILCSFSSLFIVYDTEQHDIFQYKLRQFHEFKISPERASNLDLPVLGSLAQREASVLANYATELG</sequence>
<organism evidence="1">
    <name type="scientific">Timema bartmani</name>
    <dbReference type="NCBI Taxonomy" id="61472"/>
    <lineage>
        <taxon>Eukaryota</taxon>
        <taxon>Metazoa</taxon>
        <taxon>Ecdysozoa</taxon>
        <taxon>Arthropoda</taxon>
        <taxon>Hexapoda</taxon>
        <taxon>Insecta</taxon>
        <taxon>Pterygota</taxon>
        <taxon>Neoptera</taxon>
        <taxon>Polyneoptera</taxon>
        <taxon>Phasmatodea</taxon>
        <taxon>Timematodea</taxon>
        <taxon>Timematoidea</taxon>
        <taxon>Timematidae</taxon>
        <taxon>Timema</taxon>
    </lineage>
</organism>
<name>A0A7R9I5S8_9NEOP</name>
<accession>A0A7R9I5S8</accession>
<reference evidence="1" key="1">
    <citation type="submission" date="2020-11" db="EMBL/GenBank/DDBJ databases">
        <authorList>
            <person name="Tran Van P."/>
        </authorList>
    </citation>
    <scope>NUCLEOTIDE SEQUENCE</scope>
</reference>
<dbReference type="EMBL" id="OD568126">
    <property type="protein sequence ID" value="CAD7446587.1"/>
    <property type="molecule type" value="Genomic_DNA"/>
</dbReference>
<evidence type="ECO:0000313" key="1">
    <source>
        <dbReference type="EMBL" id="CAD7446587.1"/>
    </source>
</evidence>